<dbReference type="SUPFAM" id="SSF81383">
    <property type="entry name" value="F-box domain"/>
    <property type="match status" value="1"/>
</dbReference>
<dbReference type="Pfam" id="PF00646">
    <property type="entry name" value="F-box"/>
    <property type="match status" value="1"/>
</dbReference>
<keyword evidence="4" id="KW-1185">Reference proteome</keyword>
<feature type="domain" description="F-box" evidence="1">
    <location>
        <begin position="8"/>
        <end position="43"/>
    </location>
</feature>
<gene>
    <name evidence="3" type="ORF">MERR_LOCUS42902</name>
</gene>
<dbReference type="OrthoDB" id="1029819at2759"/>
<dbReference type="InterPro" id="IPR050796">
    <property type="entry name" value="SCF_F-box_component"/>
</dbReference>
<dbReference type="EMBL" id="CACVBM020001607">
    <property type="protein sequence ID" value="CAA7055666.1"/>
    <property type="molecule type" value="Genomic_DNA"/>
</dbReference>
<dbReference type="Proteomes" id="UP000467841">
    <property type="component" value="Unassembled WGS sequence"/>
</dbReference>
<feature type="domain" description="F-box protein At3g26010-like beta-propeller" evidence="2">
    <location>
        <begin position="58"/>
        <end position="360"/>
    </location>
</feature>
<dbReference type="InterPro" id="IPR001810">
    <property type="entry name" value="F-box_dom"/>
</dbReference>
<evidence type="ECO:0000259" key="1">
    <source>
        <dbReference type="Pfam" id="PF00646"/>
    </source>
</evidence>
<name>A0A6D2KF63_9BRAS</name>
<evidence type="ECO:0000259" key="2">
    <source>
        <dbReference type="Pfam" id="PF24750"/>
    </source>
</evidence>
<proteinExistence type="predicted"/>
<evidence type="ECO:0000313" key="3">
    <source>
        <dbReference type="EMBL" id="CAA7055666.1"/>
    </source>
</evidence>
<protein>
    <submittedName>
        <fullName evidence="3">Uncharacterized protein</fullName>
    </submittedName>
</protein>
<evidence type="ECO:0000313" key="4">
    <source>
        <dbReference type="Proteomes" id="UP000467841"/>
    </source>
</evidence>
<dbReference type="InterPro" id="IPR056592">
    <property type="entry name" value="Beta-prop_At3g26010-like"/>
</dbReference>
<accession>A0A6D2KF63</accession>
<dbReference type="Pfam" id="PF24750">
    <property type="entry name" value="b-prop_At3g26010-like"/>
    <property type="match status" value="1"/>
</dbReference>
<dbReference type="PANTHER" id="PTHR31672">
    <property type="entry name" value="BNACNNG10540D PROTEIN"/>
    <property type="match status" value="1"/>
</dbReference>
<dbReference type="AlphaFoldDB" id="A0A6D2KF63"/>
<comment type="caution">
    <text evidence="3">The sequence shown here is derived from an EMBL/GenBank/DDBJ whole genome shotgun (WGS) entry which is preliminary data.</text>
</comment>
<dbReference type="InterPro" id="IPR036047">
    <property type="entry name" value="F-box-like_dom_sf"/>
</dbReference>
<sequence>MPNPIESEDLWETILAKLPLKIVTRFKPVCKQWKSLVESPVFRNLFVSHHKDQNSQSSSWSLMNLDDTEEVLARYRCDTWGLERSLGSYISSFLTDKFDNHKGKDGQARVVAYTSYDGLILILQNRTFYVANPVSRECVEIDPPPVWFDRNKLFFHYGIATQTDDNGVVLSYKVVVYAQSINPRNGLSDLSLMIYSSATGLWNLEPLHLPFISCIMFHDFFNPISLNGNLHWRARRDNGYEVILSIDFYATSVQCRGTPFPDLEKFPRFRRVCTTSQGCLMYINVDSDDHKLHVWKLSSWEWQLVSKTSTDVSLFGYIPLGINPFDATTTYFWSKNRPKCLLAINLRSGKLVFHNNELEPSGNMEHILRSKTSLFSLPLWLHRIPNTVKMV</sequence>
<reference evidence="3" key="1">
    <citation type="submission" date="2020-01" db="EMBL/GenBank/DDBJ databases">
        <authorList>
            <person name="Mishra B."/>
        </authorList>
    </citation>
    <scope>NUCLEOTIDE SEQUENCE [LARGE SCALE GENOMIC DNA]</scope>
</reference>
<organism evidence="3 4">
    <name type="scientific">Microthlaspi erraticum</name>
    <dbReference type="NCBI Taxonomy" id="1685480"/>
    <lineage>
        <taxon>Eukaryota</taxon>
        <taxon>Viridiplantae</taxon>
        <taxon>Streptophyta</taxon>
        <taxon>Embryophyta</taxon>
        <taxon>Tracheophyta</taxon>
        <taxon>Spermatophyta</taxon>
        <taxon>Magnoliopsida</taxon>
        <taxon>eudicotyledons</taxon>
        <taxon>Gunneridae</taxon>
        <taxon>Pentapetalae</taxon>
        <taxon>rosids</taxon>
        <taxon>malvids</taxon>
        <taxon>Brassicales</taxon>
        <taxon>Brassicaceae</taxon>
        <taxon>Coluteocarpeae</taxon>
        <taxon>Microthlaspi</taxon>
    </lineage>
</organism>